<reference evidence="3 4" key="1">
    <citation type="journal article" date="2013" name="Mar. Genomics">
        <title>Expression of sulfatases in Rhodopirellula baltica and the diversity of sulfatases in the genus Rhodopirellula.</title>
        <authorList>
            <person name="Wegner C.E."/>
            <person name="Richter-Heitmann T."/>
            <person name="Klindworth A."/>
            <person name="Klockow C."/>
            <person name="Richter M."/>
            <person name="Achstetter T."/>
            <person name="Glockner F.O."/>
            <person name="Harder J."/>
        </authorList>
    </citation>
    <scope>NUCLEOTIDE SEQUENCE [LARGE SCALE GENOMIC DNA]</scope>
    <source>
        <strain evidence="3 4">SH398</strain>
    </source>
</reference>
<evidence type="ECO:0000256" key="1">
    <source>
        <dbReference type="SAM" id="MobiDB-lite"/>
    </source>
</evidence>
<feature type="region of interest" description="Disordered" evidence="1">
    <location>
        <begin position="205"/>
        <end position="230"/>
    </location>
</feature>
<organism evidence="3 4">
    <name type="scientific">Rhodopirellula europaea SH398</name>
    <dbReference type="NCBI Taxonomy" id="1263868"/>
    <lineage>
        <taxon>Bacteria</taxon>
        <taxon>Pseudomonadati</taxon>
        <taxon>Planctomycetota</taxon>
        <taxon>Planctomycetia</taxon>
        <taxon>Pirellulales</taxon>
        <taxon>Pirellulaceae</taxon>
        <taxon>Rhodopirellula</taxon>
    </lineage>
</organism>
<feature type="compositionally biased region" description="Polar residues" evidence="1">
    <location>
        <begin position="219"/>
        <end position="230"/>
    </location>
</feature>
<dbReference type="Proteomes" id="UP000011996">
    <property type="component" value="Unassembled WGS sequence"/>
</dbReference>
<dbReference type="RefSeq" id="WP_008671371.1">
    <property type="nucleotide sequence ID" value="NZ_ANOF01000172.1"/>
</dbReference>
<dbReference type="PATRIC" id="fig|1263868.3.peg.5862"/>
<feature type="transmembrane region" description="Helical" evidence="2">
    <location>
        <begin position="12"/>
        <end position="37"/>
    </location>
</feature>
<name>M5RXZ0_9BACT</name>
<evidence type="ECO:0000256" key="2">
    <source>
        <dbReference type="SAM" id="Phobius"/>
    </source>
</evidence>
<keyword evidence="2" id="KW-1133">Transmembrane helix</keyword>
<dbReference type="AlphaFoldDB" id="M5RXZ0"/>
<dbReference type="EMBL" id="ANOF01000172">
    <property type="protein sequence ID" value="EMI24081.1"/>
    <property type="molecule type" value="Genomic_DNA"/>
</dbReference>
<evidence type="ECO:0000313" key="3">
    <source>
        <dbReference type="EMBL" id="EMI24081.1"/>
    </source>
</evidence>
<comment type="caution">
    <text evidence="3">The sequence shown here is derived from an EMBL/GenBank/DDBJ whole genome shotgun (WGS) entry which is preliminary data.</text>
</comment>
<accession>M5RXZ0</accession>
<evidence type="ECO:0000313" key="4">
    <source>
        <dbReference type="Proteomes" id="UP000011996"/>
    </source>
</evidence>
<keyword evidence="2" id="KW-0472">Membrane</keyword>
<dbReference type="STRING" id="1263868.RESH_05403"/>
<dbReference type="OrthoDB" id="9839659at2"/>
<gene>
    <name evidence="3" type="ORF">RESH_05403</name>
</gene>
<proteinExistence type="predicted"/>
<keyword evidence="2" id="KW-0812">Transmembrane</keyword>
<protein>
    <submittedName>
        <fullName evidence="3">Uncharacterized protein</fullName>
    </submittedName>
</protein>
<sequence length="230" mass="25147">MIDENDIRLADLATWSATLIGWCGTAIAFAITTCVAIHGCRQAQHANQIAIAALNQNDQLHRDNQEFAVRLQDYEASLATPRLVLLRFKRLTATRYVATLQNDGQRQAVIFGAHLHPGYEEPKVGSIEERPLIPESLTVPTIKIPFNDSDELNIELPIPAVIDAGDIVSIEITFTEQFSSGDILIDQGIGRSLSVGRYQVQLQAPSTLDTPGNPLNDPFGSSSFPGTLTR</sequence>